<dbReference type="InterPro" id="IPR036396">
    <property type="entry name" value="Cyt_P450_sf"/>
</dbReference>
<dbReference type="Gene3D" id="1.10.630.10">
    <property type="entry name" value="Cytochrome P450"/>
    <property type="match status" value="1"/>
</dbReference>
<reference evidence="6 7" key="1">
    <citation type="journal article" date="2019" name="Emerg. Microbes Infect.">
        <title>Comprehensive subspecies identification of 175 nontuberculous mycobacteria species based on 7547 genomic profiles.</title>
        <authorList>
            <person name="Matsumoto Y."/>
            <person name="Kinjo T."/>
            <person name="Motooka D."/>
            <person name="Nabeya D."/>
            <person name="Jung N."/>
            <person name="Uechi K."/>
            <person name="Horii T."/>
            <person name="Iida T."/>
            <person name="Fujita J."/>
            <person name="Nakamura S."/>
        </authorList>
    </citation>
    <scope>NUCLEOTIDE SEQUENCE [LARGE SCALE GENOMIC DNA]</scope>
    <source>
        <strain evidence="6 7">JCM 17899</strain>
    </source>
</reference>
<organism evidence="6 7">
    <name type="scientific">Mycolicibacterium sediminis</name>
    <dbReference type="NCBI Taxonomy" id="1286180"/>
    <lineage>
        <taxon>Bacteria</taxon>
        <taxon>Bacillati</taxon>
        <taxon>Actinomycetota</taxon>
        <taxon>Actinomycetes</taxon>
        <taxon>Mycobacteriales</taxon>
        <taxon>Mycobacteriaceae</taxon>
        <taxon>Mycolicibacterium</taxon>
    </lineage>
</organism>
<dbReference type="GO" id="GO:0016705">
    <property type="term" value="F:oxidoreductase activity, acting on paired donors, with incorporation or reduction of molecular oxygen"/>
    <property type="evidence" value="ECO:0007669"/>
    <property type="project" value="InterPro"/>
</dbReference>
<keyword evidence="4" id="KW-0560">Oxidoreductase</keyword>
<comment type="similarity">
    <text evidence="2 4">Belongs to the cytochrome P450 family.</text>
</comment>
<name>A0A7I7QS96_9MYCO</name>
<dbReference type="AlphaFoldDB" id="A0A7I7QS96"/>
<evidence type="ECO:0000256" key="1">
    <source>
        <dbReference type="ARBA" id="ARBA00001971"/>
    </source>
</evidence>
<dbReference type="PANTHER" id="PTHR24305:SF166">
    <property type="entry name" value="CYTOCHROME P450 12A4, MITOCHONDRIAL-RELATED"/>
    <property type="match status" value="1"/>
</dbReference>
<dbReference type="PRINTS" id="PR00463">
    <property type="entry name" value="EP450I"/>
</dbReference>
<keyword evidence="4" id="KW-0503">Monooxygenase</keyword>
<evidence type="ECO:0000313" key="7">
    <source>
        <dbReference type="Proteomes" id="UP000467193"/>
    </source>
</evidence>
<dbReference type="GO" id="GO:0004497">
    <property type="term" value="F:monooxygenase activity"/>
    <property type="evidence" value="ECO:0007669"/>
    <property type="project" value="UniProtKB-KW"/>
</dbReference>
<dbReference type="EMBL" id="AP022588">
    <property type="protein sequence ID" value="BBY29221.1"/>
    <property type="molecule type" value="Genomic_DNA"/>
</dbReference>
<feature type="region of interest" description="Disordered" evidence="5">
    <location>
        <begin position="446"/>
        <end position="466"/>
    </location>
</feature>
<feature type="binding site" description="axial binding residue" evidence="3">
    <location>
        <position position="382"/>
    </location>
    <ligand>
        <name>heme</name>
        <dbReference type="ChEBI" id="CHEBI:30413"/>
    </ligand>
    <ligandPart>
        <name>Fe</name>
        <dbReference type="ChEBI" id="CHEBI:18248"/>
    </ligandPart>
</feature>
<dbReference type="PRINTS" id="PR00385">
    <property type="entry name" value="P450"/>
</dbReference>
<dbReference type="PANTHER" id="PTHR24305">
    <property type="entry name" value="CYTOCHROME P450"/>
    <property type="match status" value="1"/>
</dbReference>
<keyword evidence="3 4" id="KW-0408">Iron</keyword>
<dbReference type="GO" id="GO:0005506">
    <property type="term" value="F:iron ion binding"/>
    <property type="evidence" value="ECO:0007669"/>
    <property type="project" value="InterPro"/>
</dbReference>
<evidence type="ECO:0000256" key="3">
    <source>
        <dbReference type="PIRSR" id="PIRSR602401-1"/>
    </source>
</evidence>
<dbReference type="Pfam" id="PF00067">
    <property type="entry name" value="p450"/>
    <property type="match status" value="1"/>
</dbReference>
<dbReference type="InterPro" id="IPR001128">
    <property type="entry name" value="Cyt_P450"/>
</dbReference>
<comment type="cofactor">
    <cofactor evidence="1 3">
        <name>heme</name>
        <dbReference type="ChEBI" id="CHEBI:30413"/>
    </cofactor>
</comment>
<sequence length="466" mass="51129">MATATTEPVRLPPTVPVPKLVQGLALVGAQCEVIAAAGRRYGNAYTFNLPIWGPTVVISDPVTVKDLFSTGADLAERPTDLGEVFGPGSTFSLTGEAQLKRRKLVLPPFHGKRVVNYERIIEEETMREIASWQDGEEFALLEPMNRITLNTILRAVFGADGPELETLRRLVPQAITIGSALHFLPKIARRDFGRWSPGPKLARIRREIDEVIHSLIATARADADAGSRTDVLAKLLDARHDDGSPIADQDIADELLTLLSAGHETTGSELAWAVERLRRHPRYLDRLVEEVDAGGSELRQATIQEVMRTRPALDATMRITKQRIRLGEWVIPENTRIIVSIQLASAQEASFVDAGAFNPDRFVGNAPKPYAWIPFGGGSHRCVGAALATAEMDVVLRVLLREFTFEPTDARPERRLNRGVAIVPGRGGRAVVHRRAPLGRRALHVVGAASRPESTDTPTPNSLEDR</sequence>
<dbReference type="RefSeq" id="WP_163798003.1">
    <property type="nucleotide sequence ID" value="NZ_AP022588.1"/>
</dbReference>
<dbReference type="GO" id="GO:0020037">
    <property type="term" value="F:heme binding"/>
    <property type="evidence" value="ECO:0007669"/>
    <property type="project" value="InterPro"/>
</dbReference>
<dbReference type="Proteomes" id="UP000467193">
    <property type="component" value="Chromosome"/>
</dbReference>
<feature type="compositionally biased region" description="Polar residues" evidence="5">
    <location>
        <begin position="455"/>
        <end position="466"/>
    </location>
</feature>
<evidence type="ECO:0000256" key="4">
    <source>
        <dbReference type="RuleBase" id="RU000461"/>
    </source>
</evidence>
<evidence type="ECO:0000256" key="5">
    <source>
        <dbReference type="SAM" id="MobiDB-lite"/>
    </source>
</evidence>
<dbReference type="KEGG" id="msei:MSEDJ_33170"/>
<gene>
    <name evidence="6" type="primary">cyp138</name>
    <name evidence="6" type="ORF">MSEDJ_33170</name>
</gene>
<keyword evidence="3 4" id="KW-0479">Metal-binding</keyword>
<dbReference type="InterPro" id="IPR050121">
    <property type="entry name" value="Cytochrome_P450_monoxygenase"/>
</dbReference>
<proteinExistence type="inferred from homology"/>
<dbReference type="PROSITE" id="PS00086">
    <property type="entry name" value="CYTOCHROME_P450"/>
    <property type="match status" value="1"/>
</dbReference>
<keyword evidence="7" id="KW-1185">Reference proteome</keyword>
<accession>A0A7I7QS96</accession>
<keyword evidence="3 4" id="KW-0349">Heme</keyword>
<dbReference type="CDD" id="cd11053">
    <property type="entry name" value="CYP110-like"/>
    <property type="match status" value="1"/>
</dbReference>
<dbReference type="SUPFAM" id="SSF48264">
    <property type="entry name" value="Cytochrome P450"/>
    <property type="match status" value="1"/>
</dbReference>
<evidence type="ECO:0000256" key="2">
    <source>
        <dbReference type="ARBA" id="ARBA00010617"/>
    </source>
</evidence>
<dbReference type="InterPro" id="IPR017972">
    <property type="entry name" value="Cyt_P450_CS"/>
</dbReference>
<protein>
    <submittedName>
        <fullName evidence="6">Putative cytochrome P450 138</fullName>
    </submittedName>
</protein>
<evidence type="ECO:0000313" key="6">
    <source>
        <dbReference type="EMBL" id="BBY29221.1"/>
    </source>
</evidence>
<dbReference type="InterPro" id="IPR002401">
    <property type="entry name" value="Cyt_P450_E_grp-I"/>
</dbReference>